<sequence>MTSKTPFDRRIKNTKKPASHHPSDPPYKPPSCARQYRTSREKLDPSTIRGSPRFPNPAKGEDSQPTETDNTHDAATKDAGLTKTDDTDPTGPTAAHPTETGDAYHSETDDACDTKTDVMSMTPDEINALKKAHQRAQEKFRQTKDKCRKLKEQYRKMTEQPQRTKKQRQRRNMQDKKRNKKYRKIRELYQHAKQGVRHMEAITADTLHKYEYLAAQHGDWGCMSDQMYEEEFFRMFLSLKTWAANYAYEETTVLGSLPESYKKNLVTSLDGYCAQVDMSEILSGVKLGPVFGFELVTMFLVKDCLGRFFRNPFWYIAPHPGQSTEYDEEILPEATHCGTVLFELLKDFDNDGQRALLAQSWRLWTARLCNIKVMDRPNDFAERMMSRRKLMVEAMVAQVLDHELLKPLLRPRADGKKAEFSKRILDAAYLKAAELSVKLSMDDHYVEFRNLRDIVEVYDPSNTETKLNHAYYGECDNLKGHRILCMLFPAIYVCGGFATPDYRELITKADVFLEEGTTSTDNDSTEGGKN</sequence>
<feature type="compositionally biased region" description="Low complexity" evidence="1">
    <location>
        <begin position="89"/>
        <end position="98"/>
    </location>
</feature>
<protein>
    <submittedName>
        <fullName evidence="2">Uncharacterized protein</fullName>
    </submittedName>
</protein>
<dbReference type="AlphaFoldDB" id="A0A3F3PQR2"/>
<dbReference type="EMBL" id="KZ852070">
    <property type="protein sequence ID" value="RDH29082.1"/>
    <property type="molecule type" value="Genomic_DNA"/>
</dbReference>
<organism evidence="2 3">
    <name type="scientific">Aspergillus welwitschiae</name>
    <dbReference type="NCBI Taxonomy" id="1341132"/>
    <lineage>
        <taxon>Eukaryota</taxon>
        <taxon>Fungi</taxon>
        <taxon>Dikarya</taxon>
        <taxon>Ascomycota</taxon>
        <taxon>Pezizomycotina</taxon>
        <taxon>Eurotiomycetes</taxon>
        <taxon>Eurotiomycetidae</taxon>
        <taxon>Eurotiales</taxon>
        <taxon>Aspergillaceae</taxon>
        <taxon>Aspergillus</taxon>
        <taxon>Aspergillus subgen. Circumdati</taxon>
    </lineage>
</organism>
<reference evidence="2 3" key="1">
    <citation type="submission" date="2018-07" db="EMBL/GenBank/DDBJ databases">
        <title>The genomes of Aspergillus section Nigri reveals drivers in fungal speciation.</title>
        <authorList>
            <consortium name="DOE Joint Genome Institute"/>
            <person name="Vesth T.C."/>
            <person name="Nybo J."/>
            <person name="Theobald S."/>
            <person name="Brandl J."/>
            <person name="Frisvad J.C."/>
            <person name="Nielsen K.F."/>
            <person name="Lyhne E.K."/>
            <person name="Kogle M.E."/>
            <person name="Kuo A."/>
            <person name="Riley R."/>
            <person name="Clum A."/>
            <person name="Nolan M."/>
            <person name="Lipzen A."/>
            <person name="Salamov A."/>
            <person name="Henrissat B."/>
            <person name="Wiebenga A."/>
            <person name="De vries R.P."/>
            <person name="Grigoriev I.V."/>
            <person name="Mortensen U.H."/>
            <person name="Andersen M.R."/>
            <person name="Baker S.E."/>
        </authorList>
    </citation>
    <scope>NUCLEOTIDE SEQUENCE [LARGE SCALE GENOMIC DNA]</scope>
    <source>
        <strain evidence="2 3">CBS 139.54b</strain>
    </source>
</reference>
<feature type="compositionally biased region" description="Basic and acidic residues" evidence="1">
    <location>
        <begin position="102"/>
        <end position="116"/>
    </location>
</feature>
<feature type="region of interest" description="Disordered" evidence="1">
    <location>
        <begin position="1"/>
        <end position="117"/>
    </location>
</feature>
<evidence type="ECO:0000313" key="2">
    <source>
        <dbReference type="EMBL" id="RDH29082.1"/>
    </source>
</evidence>
<gene>
    <name evidence="2" type="ORF">BDQ94DRAFT_182574</name>
</gene>
<name>A0A3F3PQR2_9EURO</name>
<feature type="compositionally biased region" description="Basic and acidic residues" evidence="1">
    <location>
        <begin position="1"/>
        <end position="11"/>
    </location>
</feature>
<evidence type="ECO:0000256" key="1">
    <source>
        <dbReference type="SAM" id="MobiDB-lite"/>
    </source>
</evidence>
<feature type="compositionally biased region" description="Basic residues" evidence="1">
    <location>
        <begin position="163"/>
        <end position="181"/>
    </location>
</feature>
<proteinExistence type="predicted"/>
<evidence type="ECO:0000313" key="3">
    <source>
        <dbReference type="Proteomes" id="UP000253729"/>
    </source>
</evidence>
<dbReference type="RefSeq" id="XP_026622104.1">
    <property type="nucleotide sequence ID" value="XM_026774192.1"/>
</dbReference>
<accession>A0A3F3PQR2</accession>
<dbReference type="GeneID" id="38142548"/>
<dbReference type="Proteomes" id="UP000253729">
    <property type="component" value="Unassembled WGS sequence"/>
</dbReference>
<feature type="region of interest" description="Disordered" evidence="1">
    <location>
        <begin position="153"/>
        <end position="181"/>
    </location>
</feature>
<keyword evidence="3" id="KW-1185">Reference proteome</keyword>